<dbReference type="RefSeq" id="WP_327774348.1">
    <property type="nucleotide sequence ID" value="NZ_JAYXUG010000003.1"/>
</dbReference>
<keyword evidence="2" id="KW-1185">Reference proteome</keyword>
<accession>A0ABU6L8F6</accession>
<proteinExistence type="predicted"/>
<dbReference type="Proteomes" id="UP001306119">
    <property type="component" value="Unassembled WGS sequence"/>
</dbReference>
<evidence type="ECO:0000313" key="2">
    <source>
        <dbReference type="Proteomes" id="UP001306119"/>
    </source>
</evidence>
<sequence length="243" mass="26938">MSLEQQIGALVKASENLTGAVNGKIGEIDKEVDAATKKFDAFITQSRLENAIFRQSKNQYCNLTGTNLDYFSKNSQFTIEVSLYREINTGTLFVDRDAEEQEILRSMGMNNVKYFQPKIRVMKLSWSGYEANKHSNYSIFPNPIGNMTGYLTVASYAKLVSGSISGMWLTNVTSEWGLCGNVYGGNPGRYLHAHPVVNTAAGEVLFIWPAIVSGCVPLDRNAPKWGYWPSMYGEAPYDAQPGS</sequence>
<comment type="caution">
    <text evidence="1">The sequence shown here is derived from an EMBL/GenBank/DDBJ whole genome shotgun (WGS) entry which is preliminary data.</text>
</comment>
<evidence type="ECO:0000313" key="1">
    <source>
        <dbReference type="EMBL" id="MEC6831236.1"/>
    </source>
</evidence>
<evidence type="ECO:0008006" key="3">
    <source>
        <dbReference type="Google" id="ProtNLM"/>
    </source>
</evidence>
<name>A0ABU6L8F6_9GAMM</name>
<organism evidence="1 2">
    <name type="scientific">Photobacterium toruni</name>
    <dbReference type="NCBI Taxonomy" id="1935446"/>
    <lineage>
        <taxon>Bacteria</taxon>
        <taxon>Pseudomonadati</taxon>
        <taxon>Pseudomonadota</taxon>
        <taxon>Gammaproteobacteria</taxon>
        <taxon>Vibrionales</taxon>
        <taxon>Vibrionaceae</taxon>
        <taxon>Photobacterium</taxon>
    </lineage>
</organism>
<gene>
    <name evidence="1" type="ORF">VXS06_05580</name>
</gene>
<dbReference type="EMBL" id="JAYXUG010000003">
    <property type="protein sequence ID" value="MEC6831236.1"/>
    <property type="molecule type" value="Genomic_DNA"/>
</dbReference>
<reference evidence="1 2" key="1">
    <citation type="submission" date="2024-01" db="EMBL/GenBank/DDBJ databases">
        <title>Active colonisers of the gastrointestinal tract of Atlantic salmon farmed in a warm water region.</title>
        <authorList>
            <person name="Bowman J.P."/>
        </authorList>
    </citation>
    <scope>NUCLEOTIDE SEQUENCE [LARGE SCALE GENOMIC DNA]</scope>
    <source>
        <strain evidence="1 2">S3MW1</strain>
    </source>
</reference>
<protein>
    <recommendedName>
        <fullName evidence="3">Tail fiber protein</fullName>
    </recommendedName>
</protein>